<comment type="subcellular location">
    <subcellularLocation>
        <location evidence="1">Membrane</location>
    </subcellularLocation>
</comment>
<dbReference type="Gene3D" id="1.20.1070.10">
    <property type="entry name" value="Rhodopsin 7-helix transmembrane proteins"/>
    <property type="match status" value="1"/>
</dbReference>
<feature type="transmembrane region" description="Helical" evidence="5">
    <location>
        <begin position="30"/>
        <end position="49"/>
    </location>
</feature>
<feature type="transmembrane region" description="Helical" evidence="5">
    <location>
        <begin position="113"/>
        <end position="132"/>
    </location>
</feature>
<dbReference type="HOGENOM" id="CLU_043715_0_1_1"/>
<keyword evidence="4 5" id="KW-0472">Membrane</keyword>
<dbReference type="InterPro" id="IPR019427">
    <property type="entry name" value="7TM_GPCR_serpentine_rcpt_Srw"/>
</dbReference>
<dbReference type="InParanoid" id="G0P0J7"/>
<dbReference type="InterPro" id="IPR017452">
    <property type="entry name" value="GPCR_Rhodpsn_7TM"/>
</dbReference>
<evidence type="ECO:0000256" key="3">
    <source>
        <dbReference type="ARBA" id="ARBA00022989"/>
    </source>
</evidence>
<feature type="transmembrane region" description="Helical" evidence="5">
    <location>
        <begin position="61"/>
        <end position="79"/>
    </location>
</feature>
<evidence type="ECO:0000313" key="7">
    <source>
        <dbReference type="EMBL" id="EGT41743.1"/>
    </source>
</evidence>
<evidence type="ECO:0000259" key="6">
    <source>
        <dbReference type="PROSITE" id="PS50262"/>
    </source>
</evidence>
<dbReference type="InterPro" id="IPR000276">
    <property type="entry name" value="GPCR_Rhodpsn"/>
</dbReference>
<feature type="transmembrane region" description="Helical" evidence="5">
    <location>
        <begin position="312"/>
        <end position="333"/>
    </location>
</feature>
<feature type="domain" description="G-protein coupled receptors family 1 profile" evidence="6">
    <location>
        <begin position="41"/>
        <end position="329"/>
    </location>
</feature>
<evidence type="ECO:0000256" key="5">
    <source>
        <dbReference type="SAM" id="Phobius"/>
    </source>
</evidence>
<dbReference type="PROSITE" id="PS50262">
    <property type="entry name" value="G_PROTEIN_RECEP_F1_2"/>
    <property type="match status" value="1"/>
</dbReference>
<dbReference type="GO" id="GO:0016020">
    <property type="term" value="C:membrane"/>
    <property type="evidence" value="ECO:0007669"/>
    <property type="project" value="UniProtKB-SubCell"/>
</dbReference>
<accession>G0P0J7</accession>
<protein>
    <recommendedName>
        <fullName evidence="6">G-protein coupled receptors family 1 profile domain-containing protein</fullName>
    </recommendedName>
</protein>
<evidence type="ECO:0000256" key="4">
    <source>
        <dbReference type="ARBA" id="ARBA00023136"/>
    </source>
</evidence>
<dbReference type="Proteomes" id="UP000008068">
    <property type="component" value="Unassembled WGS sequence"/>
</dbReference>
<dbReference type="GO" id="GO:0008528">
    <property type="term" value="F:G protein-coupled peptide receptor activity"/>
    <property type="evidence" value="ECO:0007669"/>
    <property type="project" value="InterPro"/>
</dbReference>
<dbReference type="OrthoDB" id="5818531at2759"/>
<dbReference type="SUPFAM" id="SSF81321">
    <property type="entry name" value="Family A G protein-coupled receptor-like"/>
    <property type="match status" value="1"/>
</dbReference>
<dbReference type="PRINTS" id="PR00237">
    <property type="entry name" value="GPCRRHODOPSN"/>
</dbReference>
<gene>
    <name evidence="7" type="ORF">CAEBREN_17468</name>
</gene>
<dbReference type="EMBL" id="GL380000">
    <property type="protein sequence ID" value="EGT41743.1"/>
    <property type="molecule type" value="Genomic_DNA"/>
</dbReference>
<dbReference type="PANTHER" id="PTHR47164">
    <property type="entry name" value="SERPENTINE RECEPTOR, CLASS W-RELATED"/>
    <property type="match status" value="1"/>
</dbReference>
<evidence type="ECO:0000313" key="8">
    <source>
        <dbReference type="Proteomes" id="UP000008068"/>
    </source>
</evidence>
<dbReference type="Pfam" id="PF10324">
    <property type="entry name" value="7TM_GPCR_Srw"/>
    <property type="match status" value="1"/>
</dbReference>
<evidence type="ECO:0000256" key="1">
    <source>
        <dbReference type="ARBA" id="ARBA00004370"/>
    </source>
</evidence>
<dbReference type="OMA" id="RWMVVEN"/>
<dbReference type="STRING" id="135651.G0P0J7"/>
<proteinExistence type="predicted"/>
<dbReference type="CDD" id="cd14978">
    <property type="entry name" value="7tmA_FMRFamide_R-like"/>
    <property type="match status" value="1"/>
</dbReference>
<reference evidence="8" key="1">
    <citation type="submission" date="2011-07" db="EMBL/GenBank/DDBJ databases">
        <authorList>
            <consortium name="Caenorhabditis brenneri Sequencing and Analysis Consortium"/>
            <person name="Wilson R.K."/>
        </authorList>
    </citation>
    <scope>NUCLEOTIDE SEQUENCE [LARGE SCALE GENOMIC DNA]</scope>
    <source>
        <strain evidence="8">PB2801</strain>
    </source>
</reference>
<evidence type="ECO:0000256" key="2">
    <source>
        <dbReference type="ARBA" id="ARBA00022692"/>
    </source>
</evidence>
<feature type="transmembrane region" description="Helical" evidence="5">
    <location>
        <begin position="144"/>
        <end position="167"/>
    </location>
</feature>
<feature type="transmembrane region" description="Helical" evidence="5">
    <location>
        <begin position="272"/>
        <end position="292"/>
    </location>
</feature>
<dbReference type="AlphaFoldDB" id="G0P0J7"/>
<keyword evidence="2 5" id="KW-0812">Transmembrane</keyword>
<keyword evidence="8" id="KW-1185">Reference proteome</keyword>
<organism evidence="8">
    <name type="scientific">Caenorhabditis brenneri</name>
    <name type="common">Nematode worm</name>
    <dbReference type="NCBI Taxonomy" id="135651"/>
    <lineage>
        <taxon>Eukaryota</taxon>
        <taxon>Metazoa</taxon>
        <taxon>Ecdysozoa</taxon>
        <taxon>Nematoda</taxon>
        <taxon>Chromadorea</taxon>
        <taxon>Rhabditida</taxon>
        <taxon>Rhabditina</taxon>
        <taxon>Rhabditomorpha</taxon>
        <taxon>Rhabditoidea</taxon>
        <taxon>Rhabditidae</taxon>
        <taxon>Peloderinae</taxon>
        <taxon>Caenorhabditis</taxon>
    </lineage>
</organism>
<feature type="transmembrane region" description="Helical" evidence="5">
    <location>
        <begin position="223"/>
        <end position="244"/>
    </location>
</feature>
<name>G0P0J7_CAEBE</name>
<keyword evidence="3 5" id="KW-1133">Transmembrane helix</keyword>
<dbReference type="eggNOG" id="ENOG502TH18">
    <property type="taxonomic scope" value="Eukaryota"/>
</dbReference>
<sequence>MSAGGIGNDSKSIQEVGEVVSGIGAQVHQVNFVLSCFSIVINFFHLLILSRKSMKTSSTNVILIGLSISDTFIMLTTVYKHYLVTDLENSDCVTADSRWKVYLDLSVWAIQTIFRRCGCWLGVLMATVRYVIVKKLSTSRFGNWSTPSTGWIMVLVVFCISGVQTIIYQSRWMVVENRSVPLPVNCAEYQNIHSTPQFSVMLTPFFSFNDQVVLRSYLMFDAIVTKFIPCFAFPILTISLVRVLRKMKEATENSGRKISVSGEEKKDLTTKLIVVMTIAFFITEAPLGMIYLVKVFYDRNDPISILSTDFVVYFSMLVTINSIGHPISCVMMSSQYRDTIRRMCGVKSNTKMSSARNKTSVVSVQGIQMT</sequence>